<protein>
    <submittedName>
        <fullName evidence="1">Uncharacterized protein</fullName>
    </submittedName>
</protein>
<comment type="caution">
    <text evidence="1">The sequence shown here is derived from an EMBL/GenBank/DDBJ whole genome shotgun (WGS) entry which is preliminary data.</text>
</comment>
<gene>
    <name evidence="1" type="ORF">AVEN_115808_1</name>
</gene>
<reference evidence="1 2" key="1">
    <citation type="journal article" date="2019" name="Sci. Rep.">
        <title>Orb-weaving spider Araneus ventricosus genome elucidates the spidroin gene catalogue.</title>
        <authorList>
            <person name="Kono N."/>
            <person name="Nakamura H."/>
            <person name="Ohtoshi R."/>
            <person name="Moran D.A.P."/>
            <person name="Shinohara A."/>
            <person name="Yoshida Y."/>
            <person name="Fujiwara M."/>
            <person name="Mori M."/>
            <person name="Tomita M."/>
            <person name="Arakawa K."/>
        </authorList>
    </citation>
    <scope>NUCLEOTIDE SEQUENCE [LARGE SCALE GENOMIC DNA]</scope>
</reference>
<sequence length="127" mass="14487">MAEHVLKRLFDPPEDSTIYTVIPSTQFIDPLFNNQEVSMVISHLPTGKAPSYDGIDNLILKILHKKFNKCMELRHFPSSLKIGNTILSQKTGKDPQEISSYRLISAAHDRESFRKASHTKAYLPYEV</sequence>
<evidence type="ECO:0000313" key="2">
    <source>
        <dbReference type="Proteomes" id="UP000499080"/>
    </source>
</evidence>
<keyword evidence="2" id="KW-1185">Reference proteome</keyword>
<proteinExistence type="predicted"/>
<organism evidence="1 2">
    <name type="scientific">Araneus ventricosus</name>
    <name type="common">Orbweaver spider</name>
    <name type="synonym">Epeira ventricosa</name>
    <dbReference type="NCBI Taxonomy" id="182803"/>
    <lineage>
        <taxon>Eukaryota</taxon>
        <taxon>Metazoa</taxon>
        <taxon>Ecdysozoa</taxon>
        <taxon>Arthropoda</taxon>
        <taxon>Chelicerata</taxon>
        <taxon>Arachnida</taxon>
        <taxon>Araneae</taxon>
        <taxon>Araneomorphae</taxon>
        <taxon>Entelegynae</taxon>
        <taxon>Araneoidea</taxon>
        <taxon>Araneidae</taxon>
        <taxon>Araneus</taxon>
    </lineage>
</organism>
<accession>A0A4Y2W7G7</accession>
<dbReference type="AlphaFoldDB" id="A0A4Y2W7G7"/>
<name>A0A4Y2W7G7_ARAVE</name>
<evidence type="ECO:0000313" key="1">
    <source>
        <dbReference type="EMBL" id="GBO32851.1"/>
    </source>
</evidence>
<dbReference type="EMBL" id="BGPR01056336">
    <property type="protein sequence ID" value="GBO32851.1"/>
    <property type="molecule type" value="Genomic_DNA"/>
</dbReference>
<dbReference type="Proteomes" id="UP000499080">
    <property type="component" value="Unassembled WGS sequence"/>
</dbReference>
<dbReference type="OrthoDB" id="411871at2759"/>